<dbReference type="Pfam" id="PF03992">
    <property type="entry name" value="ABM"/>
    <property type="match status" value="1"/>
</dbReference>
<evidence type="ECO:0000259" key="1">
    <source>
        <dbReference type="Pfam" id="PF03992"/>
    </source>
</evidence>
<evidence type="ECO:0000313" key="3">
    <source>
        <dbReference type="Proteomes" id="UP001273505"/>
    </source>
</evidence>
<keyword evidence="2" id="KW-0503">Monooxygenase</keyword>
<comment type="caution">
    <text evidence="2">The sequence shown here is derived from an EMBL/GenBank/DDBJ whole genome shotgun (WGS) entry which is preliminary data.</text>
</comment>
<feature type="domain" description="ABM" evidence="1">
    <location>
        <begin position="5"/>
        <end position="69"/>
    </location>
</feature>
<name>A0ABU4RSM5_9GAMM</name>
<dbReference type="InterPro" id="IPR007138">
    <property type="entry name" value="ABM_dom"/>
</dbReference>
<proteinExistence type="predicted"/>
<reference evidence="2 3" key="1">
    <citation type="submission" date="2023-11" db="EMBL/GenBank/DDBJ databases">
        <title>Gilvimarinus fulvus sp. nov., isolated from the surface of Kelp.</title>
        <authorList>
            <person name="Sun Y.Y."/>
            <person name="Gong Y."/>
            <person name="Du Z.J."/>
        </authorList>
    </citation>
    <scope>NUCLEOTIDE SEQUENCE [LARGE SCALE GENOMIC DNA]</scope>
    <source>
        <strain evidence="2 3">SDUM040013</strain>
    </source>
</reference>
<dbReference type="RefSeq" id="WP_302724485.1">
    <property type="nucleotide sequence ID" value="NZ_JAULRU010000797.1"/>
</dbReference>
<dbReference type="EMBL" id="JAXAFO010000001">
    <property type="protein sequence ID" value="MDX6847888.1"/>
    <property type="molecule type" value="Genomic_DNA"/>
</dbReference>
<dbReference type="InterPro" id="IPR011008">
    <property type="entry name" value="Dimeric_a/b-barrel"/>
</dbReference>
<keyword evidence="3" id="KW-1185">Reference proteome</keyword>
<accession>A0ABU4RSM5</accession>
<dbReference type="Gene3D" id="3.30.70.100">
    <property type="match status" value="1"/>
</dbReference>
<keyword evidence="2" id="KW-0560">Oxidoreductase</keyword>
<protein>
    <submittedName>
        <fullName evidence="2">Antibiotic biosynthesis monooxygenase</fullName>
    </submittedName>
</protein>
<dbReference type="Proteomes" id="UP001273505">
    <property type="component" value="Unassembled WGS sequence"/>
</dbReference>
<organism evidence="2 3">
    <name type="scientific">Gilvimarinus gilvus</name>
    <dbReference type="NCBI Taxonomy" id="3058038"/>
    <lineage>
        <taxon>Bacteria</taxon>
        <taxon>Pseudomonadati</taxon>
        <taxon>Pseudomonadota</taxon>
        <taxon>Gammaproteobacteria</taxon>
        <taxon>Cellvibrionales</taxon>
        <taxon>Cellvibrionaceae</taxon>
        <taxon>Gilvimarinus</taxon>
    </lineage>
</organism>
<dbReference type="SUPFAM" id="SSF54909">
    <property type="entry name" value="Dimeric alpha+beta barrel"/>
    <property type="match status" value="1"/>
</dbReference>
<gene>
    <name evidence="2" type="ORF">SCD92_00865</name>
</gene>
<evidence type="ECO:0000313" key="2">
    <source>
        <dbReference type="EMBL" id="MDX6847888.1"/>
    </source>
</evidence>
<sequence>MAIVLSGYIIVPEADFEAVVAALPEHVANTHAEPGCIDFSVTADEYVPYRFNVFEKFADRPAFEQHQARVKQSAWGLIARDVVRHYSVRES</sequence>
<dbReference type="GO" id="GO:0004497">
    <property type="term" value="F:monooxygenase activity"/>
    <property type="evidence" value="ECO:0007669"/>
    <property type="project" value="UniProtKB-KW"/>
</dbReference>